<evidence type="ECO:0000259" key="2">
    <source>
        <dbReference type="Pfam" id="PF02470"/>
    </source>
</evidence>
<feature type="transmembrane region" description="Helical" evidence="1">
    <location>
        <begin position="12"/>
        <end position="28"/>
    </location>
</feature>
<dbReference type="Pfam" id="PF02470">
    <property type="entry name" value="MlaD"/>
    <property type="match status" value="1"/>
</dbReference>
<proteinExistence type="predicted"/>
<comment type="caution">
    <text evidence="3">The sequence shown here is derived from an EMBL/GenBank/DDBJ whole genome shotgun (WGS) entry which is preliminary data.</text>
</comment>
<protein>
    <submittedName>
        <fullName evidence="3">MCE family protein</fullName>
    </submittedName>
</protein>
<feature type="domain" description="Mce/MlaD" evidence="2">
    <location>
        <begin position="37"/>
        <end position="104"/>
    </location>
</feature>
<keyword evidence="1" id="KW-0472">Membrane</keyword>
<sequence>MKYLTKEVKIGISGIIALFVLIYGINYLKGIQLFKPNVYFYVKYKDINGLPQSSPVFADGYRVGIVRNIYYDYTTPGNITVEIGLDTDLRIPKGSSAELVFEMLGGVKMNLLLANNPRESYSTGDTIPGVLNNGLMNTVAKFMPQVEGMIPKLDSILTSLNAILNNPDIPATLHSIKNTAEGLEATGMQLKKVMYKDVPQLTEKLNIIEDNIVIISGNLKEIDYASTMKEIDHTIANINVFTDNLNNKDSSLNLFLSNKQLYNELESTFSNASDLLKDMKQNPRRYVHFSLFGKKQK</sequence>
<organism evidence="3">
    <name type="scientific">termite gut metagenome</name>
    <dbReference type="NCBI Taxonomy" id="433724"/>
    <lineage>
        <taxon>unclassified sequences</taxon>
        <taxon>metagenomes</taxon>
        <taxon>organismal metagenomes</taxon>
    </lineage>
</organism>
<reference evidence="3" key="1">
    <citation type="submission" date="2019-03" db="EMBL/GenBank/DDBJ databases">
        <title>Single cell metagenomics reveals metabolic interactions within the superorganism composed of flagellate Streblomastix strix and complex community of Bacteroidetes bacteria on its surface.</title>
        <authorList>
            <person name="Treitli S.C."/>
            <person name="Kolisko M."/>
            <person name="Husnik F."/>
            <person name="Keeling P."/>
            <person name="Hampl V."/>
        </authorList>
    </citation>
    <scope>NUCLEOTIDE SEQUENCE</scope>
    <source>
        <strain evidence="3">STM</strain>
    </source>
</reference>
<keyword evidence="1" id="KW-0812">Transmembrane</keyword>
<dbReference type="InterPro" id="IPR003399">
    <property type="entry name" value="Mce/MlaD"/>
</dbReference>
<dbReference type="InterPro" id="IPR052336">
    <property type="entry name" value="MlaD_Phospholipid_Transporter"/>
</dbReference>
<evidence type="ECO:0000256" key="1">
    <source>
        <dbReference type="SAM" id="Phobius"/>
    </source>
</evidence>
<dbReference type="PANTHER" id="PTHR33371">
    <property type="entry name" value="INTERMEMBRANE PHOSPHOLIPID TRANSPORT SYSTEM BINDING PROTEIN MLAD-RELATED"/>
    <property type="match status" value="1"/>
</dbReference>
<accession>A0A5J4RJT6</accession>
<dbReference type="PANTHER" id="PTHR33371:SF4">
    <property type="entry name" value="INTERMEMBRANE PHOSPHOLIPID TRANSPORT SYSTEM BINDING PROTEIN MLAD"/>
    <property type="match status" value="1"/>
</dbReference>
<name>A0A5J4RJT6_9ZZZZ</name>
<keyword evidence="1" id="KW-1133">Transmembrane helix</keyword>
<dbReference type="AlphaFoldDB" id="A0A5J4RJT6"/>
<dbReference type="EMBL" id="SNRY01000998">
    <property type="protein sequence ID" value="KAA6334436.1"/>
    <property type="molecule type" value="Genomic_DNA"/>
</dbReference>
<evidence type="ECO:0000313" key="3">
    <source>
        <dbReference type="EMBL" id="KAA6334436.1"/>
    </source>
</evidence>
<gene>
    <name evidence="3" type="ORF">EZS27_017244</name>
</gene>